<dbReference type="Gene3D" id="1.10.390.10">
    <property type="entry name" value="Neutral Protease Domain 2"/>
    <property type="match status" value="1"/>
</dbReference>
<evidence type="ECO:0000313" key="2">
    <source>
        <dbReference type="Proteomes" id="UP000186905"/>
    </source>
</evidence>
<dbReference type="SUPFAM" id="SSF55486">
    <property type="entry name" value="Metalloproteases ('zincins'), catalytic domain"/>
    <property type="match status" value="1"/>
</dbReference>
<proteinExistence type="predicted"/>
<reference evidence="1 2" key="1">
    <citation type="submission" date="2016-09" db="EMBL/GenBank/DDBJ databases">
        <title>Photobacterium proteolyticum sp. nov. a protease producing bacterium isolated from ocean sediments of Laizhou Bay.</title>
        <authorList>
            <person name="Li Y."/>
        </authorList>
    </citation>
    <scope>NUCLEOTIDE SEQUENCE [LARGE SCALE GENOMIC DNA]</scope>
    <source>
        <strain evidence="1 2">13-12</strain>
    </source>
</reference>
<comment type="caution">
    <text evidence="1">The sequence shown here is derived from an EMBL/GenBank/DDBJ whole genome shotgun (WGS) entry which is preliminary data.</text>
</comment>
<dbReference type="InterPro" id="IPR027268">
    <property type="entry name" value="Peptidase_M4/M1_CTD_sf"/>
</dbReference>
<evidence type="ECO:0008006" key="3">
    <source>
        <dbReference type="Google" id="ProtNLM"/>
    </source>
</evidence>
<evidence type="ECO:0000313" key="1">
    <source>
        <dbReference type="EMBL" id="OLQ81678.1"/>
    </source>
</evidence>
<dbReference type="STRING" id="1903952.BIT28_14240"/>
<accession>A0A1Q9H1W8</accession>
<dbReference type="AlphaFoldDB" id="A0A1Q9H1W8"/>
<organism evidence="1 2">
    <name type="scientific">Photobacterium proteolyticum</name>
    <dbReference type="NCBI Taxonomy" id="1903952"/>
    <lineage>
        <taxon>Bacteria</taxon>
        <taxon>Pseudomonadati</taxon>
        <taxon>Pseudomonadota</taxon>
        <taxon>Gammaproteobacteria</taxon>
        <taxon>Vibrionales</taxon>
        <taxon>Vibrionaceae</taxon>
        <taxon>Photobacterium</taxon>
    </lineage>
</organism>
<name>A0A1Q9H1W8_9GAMM</name>
<dbReference type="EMBL" id="MJIL01000036">
    <property type="protein sequence ID" value="OLQ81678.1"/>
    <property type="molecule type" value="Genomic_DNA"/>
</dbReference>
<protein>
    <recommendedName>
        <fullName evidence="3">Peptidase M1 membrane alanine aminopeptidase domain-containing protein</fullName>
    </recommendedName>
</protein>
<keyword evidence="2" id="KW-1185">Reference proteome</keyword>
<dbReference type="OrthoDB" id="9762302at2"/>
<dbReference type="Proteomes" id="UP000186905">
    <property type="component" value="Unassembled WGS sequence"/>
</dbReference>
<sequence>MFGYNKVAFLFHMLRRQLGEQVFESALRRFWREQRFRIAGWNELERAFSEEAGRNLSVFFDQWLDRTGAPEISFAKVAKSRQEKDAWILSLEIKQSEPSYQLQVPVQVLTTKGPVERLIPIKGTHTPVEIQLSAEPIELVADPDFHLFRRLVSGEAPPTLRDTLLSGQTQTLVLEGSTFQQQGLALARAMLDSSLQSNSTLEPEKPFLLIGPSSEVDTFLRTHKLPGMPEELAVPSSAQVWARRTPQGQPYVIIAANSQASLEALLRPLPHYGRRGYMAFQGSKAVIKGNWPLSKSGILYRFP</sequence>
<gene>
    <name evidence="1" type="ORF">BIT28_14240</name>
</gene>